<keyword evidence="6" id="KW-1185">Reference proteome</keyword>
<protein>
    <submittedName>
        <fullName evidence="5">Response regulator transcription factor</fullName>
    </submittedName>
</protein>
<feature type="transmembrane region" description="Helical" evidence="3">
    <location>
        <begin position="159"/>
        <end position="177"/>
    </location>
</feature>
<dbReference type="Proteomes" id="UP000490922">
    <property type="component" value="Unassembled WGS sequence"/>
</dbReference>
<dbReference type="EMBL" id="WAEM01000003">
    <property type="protein sequence ID" value="KAB1156189.1"/>
    <property type="molecule type" value="Genomic_DNA"/>
</dbReference>
<gene>
    <name evidence="5" type="ORF">F6464_08300</name>
</gene>
<evidence type="ECO:0000256" key="2">
    <source>
        <dbReference type="PROSITE-ProRule" id="PRU01091"/>
    </source>
</evidence>
<name>A0A7J5AGQ7_9FLAO</name>
<keyword evidence="1 2" id="KW-0238">DNA-binding</keyword>
<feature type="DNA-binding region" description="OmpR/PhoB-type" evidence="2">
    <location>
        <begin position="190"/>
        <end position="287"/>
    </location>
</feature>
<dbReference type="Pfam" id="PF00486">
    <property type="entry name" value="Trans_reg_C"/>
    <property type="match status" value="1"/>
</dbReference>
<proteinExistence type="predicted"/>
<dbReference type="GO" id="GO:0000160">
    <property type="term" value="P:phosphorelay signal transduction system"/>
    <property type="evidence" value="ECO:0007669"/>
    <property type="project" value="InterPro"/>
</dbReference>
<reference evidence="5 6" key="1">
    <citation type="submission" date="2019-09" db="EMBL/GenBank/DDBJ databases">
        <title>Flavobacterium sp. nov., isolated from glacier ice.</title>
        <authorList>
            <person name="Liu Q."/>
        </authorList>
    </citation>
    <scope>NUCLEOTIDE SEQUENCE [LARGE SCALE GENOMIC DNA]</scope>
    <source>
        <strain evidence="5 6">NBRC 112527</strain>
    </source>
</reference>
<dbReference type="InterPro" id="IPR036388">
    <property type="entry name" value="WH-like_DNA-bd_sf"/>
</dbReference>
<dbReference type="PROSITE" id="PS51755">
    <property type="entry name" value="OMPR_PHOB"/>
    <property type="match status" value="1"/>
</dbReference>
<dbReference type="InterPro" id="IPR016032">
    <property type="entry name" value="Sig_transdc_resp-reg_C-effctor"/>
</dbReference>
<feature type="domain" description="OmpR/PhoB-type" evidence="4">
    <location>
        <begin position="190"/>
        <end position="287"/>
    </location>
</feature>
<evidence type="ECO:0000313" key="6">
    <source>
        <dbReference type="Proteomes" id="UP000490922"/>
    </source>
</evidence>
<evidence type="ECO:0000256" key="1">
    <source>
        <dbReference type="ARBA" id="ARBA00023125"/>
    </source>
</evidence>
<comment type="caution">
    <text evidence="5">The sequence shown here is derived from an EMBL/GenBank/DDBJ whole genome shotgun (WGS) entry which is preliminary data.</text>
</comment>
<sequence>MKQKYLFLLLALLLVLFVALLYVDFQQQSAHENPKNQILLRKIGDELLRSSKDSTSKVLPIQKIAAKEFHITFENQLPITPDSLVAIVQRNLNQSSFSKDYAVQVLACSTKKVVYGFVHYAHAKETIISCLGRKLPIGCYTIAVQFIPQKTIFSRNKTIIIGSIILVLLVLLFRIGYKKKTKPIPKSATGETLHIGKYDFHYKQHVVYYDGLKIPLTVKESKLLYIFFTSPNVIIDRNELQKEVWENEGVIVTRSLDMFISKLRKKLDKDSSVRIVNSHGVGYKLEVG</sequence>
<dbReference type="SUPFAM" id="SSF46894">
    <property type="entry name" value="C-terminal effector domain of the bipartite response regulators"/>
    <property type="match status" value="1"/>
</dbReference>
<dbReference type="OrthoDB" id="7556122at2"/>
<dbReference type="RefSeq" id="WP_151107341.1">
    <property type="nucleotide sequence ID" value="NZ_WAEM01000003.1"/>
</dbReference>
<keyword evidence="3" id="KW-0812">Transmembrane</keyword>
<dbReference type="CDD" id="cd00383">
    <property type="entry name" value="trans_reg_C"/>
    <property type="match status" value="1"/>
</dbReference>
<dbReference type="Gene3D" id="1.10.10.10">
    <property type="entry name" value="Winged helix-like DNA-binding domain superfamily/Winged helix DNA-binding domain"/>
    <property type="match status" value="1"/>
</dbReference>
<dbReference type="GO" id="GO:0006355">
    <property type="term" value="P:regulation of DNA-templated transcription"/>
    <property type="evidence" value="ECO:0007669"/>
    <property type="project" value="InterPro"/>
</dbReference>
<keyword evidence="3" id="KW-1133">Transmembrane helix</keyword>
<accession>A0A7J5AGQ7</accession>
<evidence type="ECO:0000256" key="3">
    <source>
        <dbReference type="SAM" id="Phobius"/>
    </source>
</evidence>
<dbReference type="InterPro" id="IPR001867">
    <property type="entry name" value="OmpR/PhoB-type_DNA-bd"/>
</dbReference>
<dbReference type="AlphaFoldDB" id="A0A7J5AGQ7"/>
<organism evidence="5 6">
    <name type="scientific">Flavobacterium luteum</name>
    <dbReference type="NCBI Taxonomy" id="2026654"/>
    <lineage>
        <taxon>Bacteria</taxon>
        <taxon>Pseudomonadati</taxon>
        <taxon>Bacteroidota</taxon>
        <taxon>Flavobacteriia</taxon>
        <taxon>Flavobacteriales</taxon>
        <taxon>Flavobacteriaceae</taxon>
        <taxon>Flavobacterium</taxon>
    </lineage>
</organism>
<keyword evidence="3" id="KW-0472">Membrane</keyword>
<evidence type="ECO:0000259" key="4">
    <source>
        <dbReference type="PROSITE" id="PS51755"/>
    </source>
</evidence>
<dbReference type="SMART" id="SM00862">
    <property type="entry name" value="Trans_reg_C"/>
    <property type="match status" value="1"/>
</dbReference>
<evidence type="ECO:0000313" key="5">
    <source>
        <dbReference type="EMBL" id="KAB1156189.1"/>
    </source>
</evidence>
<dbReference type="GO" id="GO:0003677">
    <property type="term" value="F:DNA binding"/>
    <property type="evidence" value="ECO:0007669"/>
    <property type="project" value="UniProtKB-UniRule"/>
</dbReference>